<dbReference type="InterPro" id="IPR050508">
    <property type="entry name" value="Methyltransf_Superfamily"/>
</dbReference>
<evidence type="ECO:0000259" key="1">
    <source>
        <dbReference type="Pfam" id="PF08241"/>
    </source>
</evidence>
<name>A0ABX2F511_9PSEU</name>
<keyword evidence="3" id="KW-1185">Reference proteome</keyword>
<proteinExistence type="predicted"/>
<accession>A0ABX2F511</accession>
<protein>
    <submittedName>
        <fullName evidence="2">Class I SAM-dependent methyltransferase</fullName>
    </submittedName>
</protein>
<dbReference type="EMBL" id="JAAATY010000008">
    <property type="protein sequence ID" value="NRN66046.1"/>
    <property type="molecule type" value="Genomic_DNA"/>
</dbReference>
<dbReference type="SUPFAM" id="SSF53335">
    <property type="entry name" value="S-adenosyl-L-methionine-dependent methyltransferases"/>
    <property type="match status" value="1"/>
</dbReference>
<dbReference type="Pfam" id="PF08241">
    <property type="entry name" value="Methyltransf_11"/>
    <property type="match status" value="1"/>
</dbReference>
<dbReference type="InterPro" id="IPR029063">
    <property type="entry name" value="SAM-dependent_MTases_sf"/>
</dbReference>
<dbReference type="InterPro" id="IPR013216">
    <property type="entry name" value="Methyltransf_11"/>
</dbReference>
<comment type="caution">
    <text evidence="2">The sequence shown here is derived from an EMBL/GenBank/DDBJ whole genome shotgun (WGS) entry which is preliminary data.</text>
</comment>
<evidence type="ECO:0000313" key="2">
    <source>
        <dbReference type="EMBL" id="NRN66046.1"/>
    </source>
</evidence>
<keyword evidence="2" id="KW-0489">Methyltransferase</keyword>
<gene>
    <name evidence="2" type="ORF">GC106_32640</name>
</gene>
<reference evidence="2 3" key="1">
    <citation type="submission" date="2020-01" db="EMBL/GenBank/DDBJ databases">
        <title>Kibdelosporangium persica a novel Actinomycetes from a hot desert in Iran.</title>
        <authorList>
            <person name="Safaei N."/>
            <person name="Zaburannyi N."/>
            <person name="Mueller R."/>
            <person name="Wink J."/>
        </authorList>
    </citation>
    <scope>NUCLEOTIDE SEQUENCE [LARGE SCALE GENOMIC DNA]</scope>
    <source>
        <strain evidence="2 3">4NS15</strain>
    </source>
</reference>
<keyword evidence="2" id="KW-0808">Transferase</keyword>
<organism evidence="2 3">
    <name type="scientific">Kibdelosporangium persicum</name>
    <dbReference type="NCBI Taxonomy" id="2698649"/>
    <lineage>
        <taxon>Bacteria</taxon>
        <taxon>Bacillati</taxon>
        <taxon>Actinomycetota</taxon>
        <taxon>Actinomycetes</taxon>
        <taxon>Pseudonocardiales</taxon>
        <taxon>Pseudonocardiaceae</taxon>
        <taxon>Kibdelosporangium</taxon>
    </lineage>
</organism>
<dbReference type="CDD" id="cd02440">
    <property type="entry name" value="AdoMet_MTases"/>
    <property type="match status" value="1"/>
</dbReference>
<dbReference type="Proteomes" id="UP000763557">
    <property type="component" value="Unassembled WGS sequence"/>
</dbReference>
<sequence>MNRRLLDLLTAEPVQVGDYVDMLGDVEQPSTGVAQRLMRTSLVPRIYERYWRPALGRVAKGLAGPSMAEEHRFARENLALHKGHIVLDVACGTGGFTRGFAGVVGPEGLAIGLDSSRTMLSRAVAAGGGAVYLRADAVRPPLRDESLDAVCCFAALHMFAEPMVALDSFARTLKPGGHIAMLTSGRRDQQPLRTVDTLVGQASGQRMFDRGQIGAALRARGFTAVVERYAGLTQLVAGRKD</sequence>
<feature type="domain" description="Methyltransferase type 11" evidence="1">
    <location>
        <begin position="87"/>
        <end position="180"/>
    </location>
</feature>
<dbReference type="Gene3D" id="3.40.50.150">
    <property type="entry name" value="Vaccinia Virus protein VP39"/>
    <property type="match status" value="1"/>
</dbReference>
<dbReference type="GO" id="GO:0008168">
    <property type="term" value="F:methyltransferase activity"/>
    <property type="evidence" value="ECO:0007669"/>
    <property type="project" value="UniProtKB-KW"/>
</dbReference>
<dbReference type="GO" id="GO:0032259">
    <property type="term" value="P:methylation"/>
    <property type="evidence" value="ECO:0007669"/>
    <property type="project" value="UniProtKB-KW"/>
</dbReference>
<dbReference type="PANTHER" id="PTHR42912">
    <property type="entry name" value="METHYLTRANSFERASE"/>
    <property type="match status" value="1"/>
</dbReference>
<evidence type="ECO:0000313" key="3">
    <source>
        <dbReference type="Proteomes" id="UP000763557"/>
    </source>
</evidence>